<keyword evidence="2" id="KW-1185">Reference proteome</keyword>
<dbReference type="WBParaSite" id="TCLT_0000681601-mRNA-1">
    <property type="protein sequence ID" value="TCLT_0000681601-mRNA-1"/>
    <property type="gene ID" value="TCLT_0000681601"/>
</dbReference>
<dbReference type="Proteomes" id="UP000276776">
    <property type="component" value="Unassembled WGS sequence"/>
</dbReference>
<sequence length="204" mass="23842">MKLFVHRWFRRRECKLLAIGQTVLFIVHSIAIVALTSHLSRCAYMQGPGAYAVREEKPLIPHNIHSRNAECATRIETVPCHEDWKPLETLKRDFQVLKPCMGLMGNPIERVSKQNHVYYSFMASNFSLYMNKIVRAQDLIVRCPVCIKSDKHTHFSKKHFYTVCFRYVHTVQLGWPDDVALCELHAEEVTCHFAEVDRKKRTEL</sequence>
<evidence type="ECO:0000313" key="1">
    <source>
        <dbReference type="EMBL" id="VDN04199.1"/>
    </source>
</evidence>
<evidence type="ECO:0000313" key="2">
    <source>
        <dbReference type="Proteomes" id="UP000276776"/>
    </source>
</evidence>
<dbReference type="AlphaFoldDB" id="A0A0N5D1S8"/>
<dbReference type="EMBL" id="UYYF01004446">
    <property type="protein sequence ID" value="VDN04199.1"/>
    <property type="molecule type" value="Genomic_DNA"/>
</dbReference>
<name>A0A0N5D1S8_THECL</name>
<proteinExistence type="predicted"/>
<protein>
    <submittedName>
        <fullName evidence="3">CxC5 domain-containing protein</fullName>
    </submittedName>
</protein>
<organism evidence="3">
    <name type="scientific">Thelazia callipaeda</name>
    <name type="common">Oriental eyeworm</name>
    <name type="synonym">Parasitic nematode</name>
    <dbReference type="NCBI Taxonomy" id="103827"/>
    <lineage>
        <taxon>Eukaryota</taxon>
        <taxon>Metazoa</taxon>
        <taxon>Ecdysozoa</taxon>
        <taxon>Nematoda</taxon>
        <taxon>Chromadorea</taxon>
        <taxon>Rhabditida</taxon>
        <taxon>Spirurina</taxon>
        <taxon>Spiruromorpha</taxon>
        <taxon>Thelazioidea</taxon>
        <taxon>Thelaziidae</taxon>
        <taxon>Thelazia</taxon>
    </lineage>
</organism>
<accession>A0A0N5D1S8</accession>
<gene>
    <name evidence="1" type="ORF">TCLT_LOCUS6805</name>
</gene>
<reference evidence="3" key="1">
    <citation type="submission" date="2017-02" db="UniProtKB">
        <authorList>
            <consortium name="WormBaseParasite"/>
        </authorList>
    </citation>
    <scope>IDENTIFICATION</scope>
</reference>
<reference evidence="1 2" key="2">
    <citation type="submission" date="2018-11" db="EMBL/GenBank/DDBJ databases">
        <authorList>
            <consortium name="Pathogen Informatics"/>
        </authorList>
    </citation>
    <scope>NUCLEOTIDE SEQUENCE [LARGE SCALE GENOMIC DNA]</scope>
</reference>
<evidence type="ECO:0000313" key="3">
    <source>
        <dbReference type="WBParaSite" id="TCLT_0000681601-mRNA-1"/>
    </source>
</evidence>